<feature type="region of interest" description="Disordered" evidence="1">
    <location>
        <begin position="1013"/>
        <end position="1164"/>
    </location>
</feature>
<feature type="compositionally biased region" description="Polar residues" evidence="1">
    <location>
        <begin position="1016"/>
        <end position="1030"/>
    </location>
</feature>
<organism evidence="2 3">
    <name type="scientific">Megalops atlanticus</name>
    <name type="common">Tarpon</name>
    <name type="synonym">Clupea gigantea</name>
    <dbReference type="NCBI Taxonomy" id="7932"/>
    <lineage>
        <taxon>Eukaryota</taxon>
        <taxon>Metazoa</taxon>
        <taxon>Chordata</taxon>
        <taxon>Craniata</taxon>
        <taxon>Vertebrata</taxon>
        <taxon>Euteleostomi</taxon>
        <taxon>Actinopterygii</taxon>
        <taxon>Neopterygii</taxon>
        <taxon>Teleostei</taxon>
        <taxon>Elopiformes</taxon>
        <taxon>Megalopidae</taxon>
        <taxon>Megalops</taxon>
    </lineage>
</organism>
<feature type="compositionally biased region" description="Polar residues" evidence="1">
    <location>
        <begin position="581"/>
        <end position="609"/>
    </location>
</feature>
<feature type="compositionally biased region" description="Basic and acidic residues" evidence="1">
    <location>
        <begin position="314"/>
        <end position="323"/>
    </location>
</feature>
<sequence length="1244" mass="135879">MSTDDSISEDVSSSVALSQDHAEANGGKESEGSVVSSEDTASGLAGPEEERTPVESVQTLQGILQVATGAVKARSPHTPASNSPHKNRNLCLSAEEFSSGRSLPSINPSSLETLTALVREIQSSGKTDPEIWRDCELARRTSERSCSAELNPRRAACAADMGLSCGVVRAEAPWTPPNASTHGTRWLQLFQLVEKQYQEQILAQHEQYQCQIQLIQDEIKALVQLQNRQGVSQPTDGSPVSAPAGSLLTNLLNGSHSGPSIHCPQSATSPRPAQTGKLREGQEEGAMTLLSSGYGTLSTWVPSPRWDEVPASADEARRGKGEGQDPPLHHSPHNLSASLTPDSGVIGQESQEGATNGTPPGTPPANPSPSADQQKATRQQLTSWVQKRRVQNSRPVQASKTEVKGREERSRVGSPAAQGDCQEDYRSAAPASRSFYLTRSDSLVSDASGLTYWRLDENELYRPLPDSFDSGAYLLLQDMSANQASQEETKLPVSLKEIYQSKQKGDRKHQDWDSSFNSNASAPQVLTLDPSVHMKQSDRTSGFTSPSLFSSPSSPHQLQGCPLWGGALSPDSMAEGAPDTDCTSNSLSTAGTPTQQCSAGTAAAPSTSRTLRRGANSEEGGSRATLTPPPIPILRVDPRASICSLERKAPLPSIDDPVMLSLVRQNLREKHSRHIADLRAYYESEINVLKEKLALVNQPLDADLEQSNQNLVERCEHLERALTEASTRIRDLENKNLLLERQLAEWPERYEAASAAVQALQQRLEEGKQVSREKDAAADRLRAQLRQLEEALQSATEDADGRDAQMKKEHKMLQDLLAEYDSLRKDHEQVKDSLVSTENKLFDATAQISELKRVISKLESQIKQLEHENLLKTRHVSQSHSQPSGAGLYHHPDMLLPPSKSLGDLDSSRRTWPGPEGDHLAHSGQHPDRPVSHTSRCYSPPEREQPPEQSSARDLARRDASLTPLMKALIHMDETKGTEGRALHKAGISSSRLGSCRPTVSFVESCGRTPGFLRAQRSTSPEGHRSSSLPPFTRKTVPCSTPTKRDTLITPLSAKSSPKRCPTENYSTMFGDSPTCQLHNHPQFDGGSDQRGLFSSSPSHSSSPRKRLQFMSSEGLEAHPRPSNGASGLPEPAERVTRSAWEEREAEGCEPERPDSPGSDVPLPYHAQVQSLADTERLFDELTQEKQQIEAALSRIPSAGGRVTLQARLDEVALEKRLDKVNRDLGSIRMTLKRFHVLRTSANT</sequence>
<dbReference type="GO" id="GO:0005814">
    <property type="term" value="C:centriole"/>
    <property type="evidence" value="ECO:0007669"/>
    <property type="project" value="TreeGrafter"/>
</dbReference>
<evidence type="ECO:0000313" key="2">
    <source>
        <dbReference type="EMBL" id="KAG7476605.1"/>
    </source>
</evidence>
<feature type="region of interest" description="Disordered" evidence="1">
    <location>
        <begin position="873"/>
        <end position="955"/>
    </location>
</feature>
<feature type="region of interest" description="Disordered" evidence="1">
    <location>
        <begin position="501"/>
        <end position="631"/>
    </location>
</feature>
<dbReference type="SUPFAM" id="SSF57997">
    <property type="entry name" value="Tropomyosin"/>
    <property type="match status" value="1"/>
</dbReference>
<feature type="region of interest" description="Disordered" evidence="1">
    <location>
        <begin position="301"/>
        <end position="425"/>
    </location>
</feature>
<dbReference type="OrthoDB" id="6288856at2759"/>
<protein>
    <recommendedName>
        <fullName evidence="4">M-phase phosphoprotein 9</fullName>
    </recommendedName>
</protein>
<proteinExistence type="predicted"/>
<evidence type="ECO:0008006" key="4">
    <source>
        <dbReference type="Google" id="ProtNLM"/>
    </source>
</evidence>
<dbReference type="Proteomes" id="UP001046870">
    <property type="component" value="Chromosome 6"/>
</dbReference>
<dbReference type="AlphaFoldDB" id="A0A9D3Q2I0"/>
<reference evidence="2" key="1">
    <citation type="submission" date="2021-01" db="EMBL/GenBank/DDBJ databases">
        <authorList>
            <person name="Zahm M."/>
            <person name="Roques C."/>
            <person name="Cabau C."/>
            <person name="Klopp C."/>
            <person name="Donnadieu C."/>
            <person name="Jouanno E."/>
            <person name="Lampietro C."/>
            <person name="Louis A."/>
            <person name="Herpin A."/>
            <person name="Echchiki A."/>
            <person name="Berthelot C."/>
            <person name="Parey E."/>
            <person name="Roest-Crollius H."/>
            <person name="Braasch I."/>
            <person name="Postlethwait J."/>
            <person name="Bobe J."/>
            <person name="Montfort J."/>
            <person name="Bouchez O."/>
            <person name="Begum T."/>
            <person name="Mejri S."/>
            <person name="Adams A."/>
            <person name="Chen W.-J."/>
            <person name="Guiguen Y."/>
        </authorList>
    </citation>
    <scope>NUCLEOTIDE SEQUENCE</scope>
    <source>
        <strain evidence="2">YG-15Mar2019-1</strain>
        <tissue evidence="2">Brain</tissue>
    </source>
</reference>
<feature type="compositionally biased region" description="Basic and acidic residues" evidence="1">
    <location>
        <begin position="916"/>
        <end position="931"/>
    </location>
</feature>
<keyword evidence="3" id="KW-1185">Reference proteome</keyword>
<comment type="caution">
    <text evidence="2">The sequence shown here is derived from an EMBL/GenBank/DDBJ whole genome shotgun (WGS) entry which is preliminary data.</text>
</comment>
<feature type="compositionally biased region" description="Polar residues" evidence="1">
    <location>
        <begin position="247"/>
        <end position="272"/>
    </location>
</feature>
<feature type="compositionally biased region" description="Low complexity" evidence="1">
    <location>
        <begin position="540"/>
        <end position="555"/>
    </location>
</feature>
<name>A0A9D3Q2I0_MEGAT</name>
<dbReference type="PANTHER" id="PTHR14926:SF1">
    <property type="entry name" value="M-PHASE PHOSPHOPROTEIN 9"/>
    <property type="match status" value="1"/>
</dbReference>
<gene>
    <name evidence="2" type="ORF">MATL_G00084610</name>
</gene>
<evidence type="ECO:0000313" key="3">
    <source>
        <dbReference type="Proteomes" id="UP001046870"/>
    </source>
</evidence>
<dbReference type="PANTHER" id="PTHR14926">
    <property type="entry name" value="M-PHASE PHOSPHOPROTEIN 9"/>
    <property type="match status" value="1"/>
</dbReference>
<feature type="region of interest" description="Disordered" evidence="1">
    <location>
        <begin position="1"/>
        <end position="89"/>
    </location>
</feature>
<feature type="compositionally biased region" description="Basic and acidic residues" evidence="1">
    <location>
        <begin position="20"/>
        <end position="31"/>
    </location>
</feature>
<feature type="compositionally biased region" description="Low complexity" evidence="1">
    <location>
        <begin position="1"/>
        <end position="18"/>
    </location>
</feature>
<feature type="region of interest" description="Disordered" evidence="1">
    <location>
        <begin position="230"/>
        <end position="282"/>
    </location>
</feature>
<feature type="compositionally biased region" description="Polar residues" evidence="1">
    <location>
        <begin position="372"/>
        <end position="385"/>
    </location>
</feature>
<feature type="compositionally biased region" description="Basic and acidic residues" evidence="1">
    <location>
        <begin position="401"/>
        <end position="411"/>
    </location>
</feature>
<feature type="compositionally biased region" description="Polar residues" evidence="1">
    <location>
        <begin position="513"/>
        <end position="524"/>
    </location>
</feature>
<dbReference type="InterPro" id="IPR026636">
    <property type="entry name" value="MPHOSPH9"/>
</dbReference>
<feature type="compositionally biased region" description="Polar residues" evidence="1">
    <location>
        <begin position="1064"/>
        <end position="1080"/>
    </location>
</feature>
<feature type="compositionally biased region" description="Basic and acidic residues" evidence="1">
    <location>
        <begin position="1132"/>
        <end position="1155"/>
    </location>
</feature>
<dbReference type="EMBL" id="JAFDVH010000006">
    <property type="protein sequence ID" value="KAG7476605.1"/>
    <property type="molecule type" value="Genomic_DNA"/>
</dbReference>
<evidence type="ECO:0000256" key="1">
    <source>
        <dbReference type="SAM" id="MobiDB-lite"/>
    </source>
</evidence>
<dbReference type="Gene3D" id="1.10.287.1490">
    <property type="match status" value="1"/>
</dbReference>
<accession>A0A9D3Q2I0</accession>